<reference evidence="2" key="1">
    <citation type="journal article" date="2014" name="Int. J. Syst. Evol. Microbiol.">
        <title>Complete genome sequence of Corynebacterium casei LMG S-19264T (=DSM 44701T), isolated from a smear-ripened cheese.</title>
        <authorList>
            <consortium name="US DOE Joint Genome Institute (JGI-PGF)"/>
            <person name="Walter F."/>
            <person name="Albersmeier A."/>
            <person name="Kalinowski J."/>
            <person name="Ruckert C."/>
        </authorList>
    </citation>
    <scope>NUCLEOTIDE SEQUENCE</scope>
    <source>
        <strain evidence="2">CGMCC 4.7679</strain>
    </source>
</reference>
<keyword evidence="1" id="KW-0472">Membrane</keyword>
<protein>
    <submittedName>
        <fullName evidence="2">Uncharacterized protein</fullName>
    </submittedName>
</protein>
<gene>
    <name evidence="2" type="ORF">GCM10017566_47870</name>
</gene>
<accession>A0A8H9J2J0</accession>
<reference evidence="2" key="2">
    <citation type="submission" date="2020-09" db="EMBL/GenBank/DDBJ databases">
        <authorList>
            <person name="Sun Q."/>
            <person name="Zhou Y."/>
        </authorList>
    </citation>
    <scope>NUCLEOTIDE SEQUENCE</scope>
    <source>
        <strain evidence="2">CGMCC 4.7679</strain>
    </source>
</reference>
<keyword evidence="3" id="KW-1185">Reference proteome</keyword>
<evidence type="ECO:0000313" key="3">
    <source>
        <dbReference type="Proteomes" id="UP000658656"/>
    </source>
</evidence>
<dbReference type="EMBL" id="BNAV01000007">
    <property type="protein sequence ID" value="GHF68478.1"/>
    <property type="molecule type" value="Genomic_DNA"/>
</dbReference>
<dbReference type="RefSeq" id="WP_145932929.1">
    <property type="nucleotide sequence ID" value="NZ_BNAV01000007.1"/>
</dbReference>
<organism evidence="2 3">
    <name type="scientific">Amycolatopsis bartoniae</name>
    <dbReference type="NCBI Taxonomy" id="941986"/>
    <lineage>
        <taxon>Bacteria</taxon>
        <taxon>Bacillati</taxon>
        <taxon>Actinomycetota</taxon>
        <taxon>Actinomycetes</taxon>
        <taxon>Pseudonocardiales</taxon>
        <taxon>Pseudonocardiaceae</taxon>
        <taxon>Amycolatopsis</taxon>
    </lineage>
</organism>
<comment type="caution">
    <text evidence="2">The sequence shown here is derived from an EMBL/GenBank/DDBJ whole genome shotgun (WGS) entry which is preliminary data.</text>
</comment>
<feature type="transmembrane region" description="Helical" evidence="1">
    <location>
        <begin position="7"/>
        <end position="27"/>
    </location>
</feature>
<sequence>MLSRGTVRLTVVFAVVAVLCLVGAIWAGSASVSVPGPVAGRPIACGTALTPSTELDELSSGGTAGGLQQRTFSEPVNEAIEACQGSRARQQILEGAGAAVAVFLGAVVVLRLRRRTPRSRVG</sequence>
<keyword evidence="1" id="KW-1133">Transmembrane helix</keyword>
<dbReference type="AlphaFoldDB" id="A0A8H9J2J0"/>
<proteinExistence type="predicted"/>
<feature type="transmembrane region" description="Helical" evidence="1">
    <location>
        <begin position="95"/>
        <end position="112"/>
    </location>
</feature>
<keyword evidence="1" id="KW-0812">Transmembrane</keyword>
<name>A0A8H9J2J0_9PSEU</name>
<evidence type="ECO:0000313" key="2">
    <source>
        <dbReference type="EMBL" id="GHF68478.1"/>
    </source>
</evidence>
<evidence type="ECO:0000256" key="1">
    <source>
        <dbReference type="SAM" id="Phobius"/>
    </source>
</evidence>
<dbReference type="Proteomes" id="UP000658656">
    <property type="component" value="Unassembled WGS sequence"/>
</dbReference>